<organism evidence="2 3">
    <name type="scientific">Aplysia californica</name>
    <name type="common">California sea hare</name>
    <dbReference type="NCBI Taxonomy" id="6500"/>
    <lineage>
        <taxon>Eukaryota</taxon>
        <taxon>Metazoa</taxon>
        <taxon>Spiralia</taxon>
        <taxon>Lophotrochozoa</taxon>
        <taxon>Mollusca</taxon>
        <taxon>Gastropoda</taxon>
        <taxon>Heterobranchia</taxon>
        <taxon>Euthyneura</taxon>
        <taxon>Tectipleura</taxon>
        <taxon>Aplysiida</taxon>
        <taxon>Aplysioidea</taxon>
        <taxon>Aplysiidae</taxon>
        <taxon>Aplysia</taxon>
    </lineage>
</organism>
<evidence type="ECO:0000259" key="1">
    <source>
        <dbReference type="PROSITE" id="PS51910"/>
    </source>
</evidence>
<dbReference type="SUPFAM" id="SSF54556">
    <property type="entry name" value="Chitinase insertion domain"/>
    <property type="match status" value="1"/>
</dbReference>
<dbReference type="Pfam" id="PF00704">
    <property type="entry name" value="Glyco_hydro_18"/>
    <property type="match status" value="1"/>
</dbReference>
<protein>
    <submittedName>
        <fullName evidence="3">Chitotriosidase-1-like</fullName>
    </submittedName>
</protein>
<dbReference type="Gene3D" id="3.20.20.80">
    <property type="entry name" value="Glycosidases"/>
    <property type="match status" value="2"/>
</dbReference>
<dbReference type="PANTHER" id="PTHR11177">
    <property type="entry name" value="CHITINASE"/>
    <property type="match status" value="1"/>
</dbReference>
<dbReference type="Proteomes" id="UP000694888">
    <property type="component" value="Unplaced"/>
</dbReference>
<evidence type="ECO:0000313" key="2">
    <source>
        <dbReference type="Proteomes" id="UP000694888"/>
    </source>
</evidence>
<accession>A0ABM1VXS0</accession>
<dbReference type="InterPro" id="IPR001223">
    <property type="entry name" value="Glyco_hydro18_cat"/>
</dbReference>
<dbReference type="PROSITE" id="PS51910">
    <property type="entry name" value="GH18_2"/>
    <property type="match status" value="1"/>
</dbReference>
<dbReference type="SUPFAM" id="SSF51445">
    <property type="entry name" value="(Trans)glycosidases"/>
    <property type="match status" value="1"/>
</dbReference>
<dbReference type="RefSeq" id="XP_035827213.1">
    <property type="nucleotide sequence ID" value="XM_035971320.1"/>
</dbReference>
<proteinExistence type="predicted"/>
<dbReference type="InterPro" id="IPR017853">
    <property type="entry name" value="GH"/>
</dbReference>
<gene>
    <name evidence="3" type="primary">LOC118477181</name>
</gene>
<evidence type="ECO:0000313" key="3">
    <source>
        <dbReference type="RefSeq" id="XP_035827213.1"/>
    </source>
</evidence>
<dbReference type="GeneID" id="118477181"/>
<dbReference type="Gene3D" id="3.10.50.10">
    <property type="match status" value="1"/>
</dbReference>
<name>A0ABM1VXS0_APLCA</name>
<dbReference type="InterPro" id="IPR029070">
    <property type="entry name" value="Chitinase_insertion_sf"/>
</dbReference>
<dbReference type="InterPro" id="IPR050314">
    <property type="entry name" value="Glycosyl_Hydrlase_18"/>
</dbReference>
<sequence length="349" mass="38882">MSVENRHKLAQVRAYMRVAADKQHPLHKAIEAIKGNCLKRGASWMAEAENTIKEVCRLEDIKRDNYKLVTSLKNDDPDLSVFLGVGGPSDISLDFSSLVNSTEMMEEFASNAARYLRDSSLGRYGGHSGTAARSPRNRKYHAVIPNTSKDWEGEWLRRGERVLSRSFDEESSSTGLPVLRLALAISGDRDIIDTAYDINALQQSVNFVLVKAYDFYTSEFPLLGHHAAIYPSENDQGFGEDKNVDFAIQYLLYLGVPSTKLIMGLPSHGRSFKFLNESEKYFGALHGGNGVPGPYSQIPGILTYYETCDLLNKGWTSSFHEEHQVPFAFSSEEIVTYDDVGSMTAKVGI</sequence>
<keyword evidence="2" id="KW-1185">Reference proteome</keyword>
<dbReference type="InterPro" id="IPR011583">
    <property type="entry name" value="Chitinase_II/V-like_cat"/>
</dbReference>
<reference evidence="3" key="1">
    <citation type="submission" date="2025-08" db="UniProtKB">
        <authorList>
            <consortium name="RefSeq"/>
        </authorList>
    </citation>
    <scope>IDENTIFICATION</scope>
</reference>
<dbReference type="PANTHER" id="PTHR11177:SF317">
    <property type="entry name" value="CHITINASE 12-RELATED"/>
    <property type="match status" value="1"/>
</dbReference>
<feature type="domain" description="GH18" evidence="1">
    <location>
        <begin position="1"/>
        <end position="349"/>
    </location>
</feature>
<dbReference type="SMART" id="SM00636">
    <property type="entry name" value="Glyco_18"/>
    <property type="match status" value="1"/>
</dbReference>